<keyword evidence="1" id="KW-1185">Reference proteome</keyword>
<evidence type="ECO:0000313" key="2">
    <source>
        <dbReference type="WBParaSite" id="SVE_1100100.1"/>
    </source>
</evidence>
<protein>
    <submittedName>
        <fullName evidence="2">MTTase N-terminal domain-containing protein</fullName>
    </submittedName>
</protein>
<sequence>MRRNFFIDGPDYLCSSQKNDVATLNLPKRQGKCGFIIVFGCAVHPDKFYLTKTLSRLNSDKHVHLL</sequence>
<dbReference type="WBParaSite" id="SVE_1100100.1">
    <property type="protein sequence ID" value="SVE_1100100.1"/>
    <property type="gene ID" value="SVE_1100100"/>
</dbReference>
<accession>A0A0K0FPE5</accession>
<name>A0A0K0FPE5_STRVS</name>
<reference evidence="2" key="2">
    <citation type="submission" date="2015-08" db="UniProtKB">
        <authorList>
            <consortium name="WormBaseParasite"/>
        </authorList>
    </citation>
    <scope>IDENTIFICATION</scope>
</reference>
<organism evidence="1 2">
    <name type="scientific">Strongyloides venezuelensis</name>
    <name type="common">Threadworm</name>
    <dbReference type="NCBI Taxonomy" id="75913"/>
    <lineage>
        <taxon>Eukaryota</taxon>
        <taxon>Metazoa</taxon>
        <taxon>Ecdysozoa</taxon>
        <taxon>Nematoda</taxon>
        <taxon>Chromadorea</taxon>
        <taxon>Rhabditida</taxon>
        <taxon>Tylenchina</taxon>
        <taxon>Panagrolaimomorpha</taxon>
        <taxon>Strongyloidoidea</taxon>
        <taxon>Strongyloididae</taxon>
        <taxon>Strongyloides</taxon>
    </lineage>
</organism>
<reference evidence="1" key="1">
    <citation type="submission" date="2014-07" db="EMBL/GenBank/DDBJ databases">
        <authorList>
            <person name="Martin A.A"/>
            <person name="De Silva N."/>
        </authorList>
    </citation>
    <scope>NUCLEOTIDE SEQUENCE</scope>
</reference>
<dbReference type="STRING" id="75913.A0A0K0FPE5"/>
<dbReference type="Proteomes" id="UP000035680">
    <property type="component" value="Unassembled WGS sequence"/>
</dbReference>
<dbReference type="AlphaFoldDB" id="A0A0K0FPE5"/>
<proteinExistence type="predicted"/>
<evidence type="ECO:0000313" key="1">
    <source>
        <dbReference type="Proteomes" id="UP000035680"/>
    </source>
</evidence>